<feature type="transmembrane region" description="Helical" evidence="3">
    <location>
        <begin position="12"/>
        <end position="33"/>
    </location>
</feature>
<feature type="transmembrane region" description="Helical" evidence="3">
    <location>
        <begin position="180"/>
        <end position="202"/>
    </location>
</feature>
<evidence type="ECO:0000313" key="4">
    <source>
        <dbReference type="EMBL" id="MBC5678874.1"/>
    </source>
</evidence>
<dbReference type="InterPro" id="IPR039672">
    <property type="entry name" value="MFS_2"/>
</dbReference>
<dbReference type="CDD" id="cd17332">
    <property type="entry name" value="MFS_MelB_like"/>
    <property type="match status" value="1"/>
</dbReference>
<feature type="transmembrane region" description="Helical" evidence="3">
    <location>
        <begin position="144"/>
        <end position="168"/>
    </location>
</feature>
<keyword evidence="3" id="KW-0812">Transmembrane</keyword>
<feature type="transmembrane region" description="Helical" evidence="3">
    <location>
        <begin position="372"/>
        <end position="395"/>
    </location>
</feature>
<keyword evidence="3" id="KW-1133">Transmembrane helix</keyword>
<accession>A0ABR7FUQ0</accession>
<keyword evidence="5" id="KW-1185">Reference proteome</keyword>
<feature type="transmembrane region" description="Helical" evidence="3">
    <location>
        <begin position="264"/>
        <end position="284"/>
    </location>
</feature>
<keyword evidence="1" id="KW-0813">Transport</keyword>
<comment type="caution">
    <text evidence="4">The sequence shown here is derived from an EMBL/GenBank/DDBJ whole genome shotgun (WGS) entry which is preliminary data.</text>
</comment>
<feature type="transmembrane region" description="Helical" evidence="3">
    <location>
        <begin position="330"/>
        <end position="351"/>
    </location>
</feature>
<evidence type="ECO:0000256" key="2">
    <source>
        <dbReference type="ARBA" id="ARBA00022847"/>
    </source>
</evidence>
<dbReference type="PANTHER" id="PTHR11328:SF36">
    <property type="entry name" value="MELIBIOSE PERMEASE"/>
    <property type="match status" value="1"/>
</dbReference>
<organism evidence="4 5">
    <name type="scientific">Anaerostipes hominis</name>
    <name type="common">ex Liu et al. 2021</name>
    <dbReference type="NCBI Taxonomy" id="2763018"/>
    <lineage>
        <taxon>Bacteria</taxon>
        <taxon>Bacillati</taxon>
        <taxon>Bacillota</taxon>
        <taxon>Clostridia</taxon>
        <taxon>Lachnospirales</taxon>
        <taxon>Lachnospiraceae</taxon>
        <taxon>Anaerostipes</taxon>
    </lineage>
</organism>
<dbReference type="RefSeq" id="WP_143266090.1">
    <property type="nucleotide sequence ID" value="NZ_JACOOS010000023.1"/>
</dbReference>
<proteinExistence type="predicted"/>
<evidence type="ECO:0000256" key="3">
    <source>
        <dbReference type="SAM" id="Phobius"/>
    </source>
</evidence>
<evidence type="ECO:0000313" key="5">
    <source>
        <dbReference type="Proteomes" id="UP000635828"/>
    </source>
</evidence>
<dbReference type="InterPro" id="IPR001927">
    <property type="entry name" value="Na/Gal_symport"/>
</dbReference>
<evidence type="ECO:0000256" key="1">
    <source>
        <dbReference type="ARBA" id="ARBA00022448"/>
    </source>
</evidence>
<feature type="transmembrane region" description="Helical" evidence="3">
    <location>
        <begin position="78"/>
        <end position="98"/>
    </location>
</feature>
<gene>
    <name evidence="4" type="primary">melB</name>
    <name evidence="4" type="ORF">H8S22_15235</name>
</gene>
<feature type="transmembrane region" description="Helical" evidence="3">
    <location>
        <begin position="296"/>
        <end position="318"/>
    </location>
</feature>
<dbReference type="EMBL" id="JACOOS010000023">
    <property type="protein sequence ID" value="MBC5678874.1"/>
    <property type="molecule type" value="Genomic_DNA"/>
</dbReference>
<feature type="transmembrane region" description="Helical" evidence="3">
    <location>
        <begin position="231"/>
        <end position="258"/>
    </location>
</feature>
<feature type="transmembrane region" description="Helical" evidence="3">
    <location>
        <begin position="39"/>
        <end position="57"/>
    </location>
</feature>
<dbReference type="Proteomes" id="UP000635828">
    <property type="component" value="Unassembled WGS sequence"/>
</dbReference>
<keyword evidence="3" id="KW-0472">Membrane</keyword>
<dbReference type="NCBIfam" id="NF007749">
    <property type="entry name" value="PRK10429.1"/>
    <property type="match status" value="1"/>
</dbReference>
<dbReference type="NCBIfam" id="TIGR00792">
    <property type="entry name" value="gph"/>
    <property type="match status" value="1"/>
</dbReference>
<dbReference type="InterPro" id="IPR036259">
    <property type="entry name" value="MFS_trans_sf"/>
</dbReference>
<name>A0ABR7FUQ0_9FIRM</name>
<protein>
    <submittedName>
        <fullName evidence="4">Melibiose:sodium transporter MelB</fullName>
    </submittedName>
</protein>
<feature type="transmembrane region" description="Helical" evidence="3">
    <location>
        <begin position="407"/>
        <end position="427"/>
    </location>
</feature>
<dbReference type="PANTHER" id="PTHR11328">
    <property type="entry name" value="MAJOR FACILITATOR SUPERFAMILY DOMAIN-CONTAINING PROTEIN"/>
    <property type="match status" value="1"/>
</dbReference>
<keyword evidence="2" id="KW-0769">Symport</keyword>
<dbReference type="Pfam" id="PF13347">
    <property type="entry name" value="MFS_2"/>
    <property type="match status" value="1"/>
</dbReference>
<sequence length="460" mass="50720">MKLSVREKYSYGIGALGKDMICGVIFTYAMVYFTDVLKISAAFVGTLFFFAKFWDAVNDLGMGMVVDNTKTRWGKFRPWLAVGTLINAVVFACLFTDWGLSGTALYVFAAVMYVLWGMTYTIMDIPYWSMLPNLTSDKSERDRVAVIPRIFASVGGSLIVGGFGLQIMDFLGKGDAQKGFSYFAYIITAVFIITIAITVTNVKSADHVRAVKEEKTSFKKLLHIISKNDQLLVAIAVILTFNFAMQVMTGVSLYYFLYVAGSKSMFSIFTMFAGIAEISGLFLFPWIAKHLNRNQVYLLASLIPTVGLGLLLVIGYLAPTNFVLTAIAGYGVKFGSGLQLGIVTVVLADVVDYGEYKFGTRNESVTFSIQTLLVKFTSAMGALLTGFALNATGYIPNAVQTASTQNGIRFVMIGVPIVFVALSFMIYKTKFKLHGAYYDKIMNVLALRKEKLDERLVNNS</sequence>
<dbReference type="Gene3D" id="1.20.1250.20">
    <property type="entry name" value="MFS general substrate transporter like domains"/>
    <property type="match status" value="2"/>
</dbReference>
<reference evidence="4 5" key="1">
    <citation type="submission" date="2020-08" db="EMBL/GenBank/DDBJ databases">
        <title>Genome public.</title>
        <authorList>
            <person name="Liu C."/>
            <person name="Sun Q."/>
        </authorList>
    </citation>
    <scope>NUCLEOTIDE SEQUENCE [LARGE SCALE GENOMIC DNA]</scope>
    <source>
        <strain evidence="4 5">NSJ-7</strain>
    </source>
</reference>
<feature type="transmembrane region" description="Helical" evidence="3">
    <location>
        <begin position="104"/>
        <end position="123"/>
    </location>
</feature>
<dbReference type="SUPFAM" id="SSF103473">
    <property type="entry name" value="MFS general substrate transporter"/>
    <property type="match status" value="1"/>
</dbReference>